<feature type="compositionally biased region" description="Low complexity" evidence="4">
    <location>
        <begin position="225"/>
        <end position="235"/>
    </location>
</feature>
<reference evidence="5 6" key="1">
    <citation type="submission" date="2024-02" db="EMBL/GenBank/DDBJ databases">
        <title>High-quality chromosome-scale genome assembly of Pensacola bahiagrass (Paspalum notatum Flugge var. saurae).</title>
        <authorList>
            <person name="Vega J.M."/>
            <person name="Podio M."/>
            <person name="Orjuela J."/>
            <person name="Siena L.A."/>
            <person name="Pessino S.C."/>
            <person name="Combes M.C."/>
            <person name="Mariac C."/>
            <person name="Albertini E."/>
            <person name="Pupilli F."/>
            <person name="Ortiz J.P.A."/>
            <person name="Leblanc O."/>
        </authorList>
    </citation>
    <scope>NUCLEOTIDE SEQUENCE [LARGE SCALE GENOMIC DNA]</scope>
    <source>
        <strain evidence="5">R1</strain>
        <tissue evidence="5">Leaf</tissue>
    </source>
</reference>
<dbReference type="GO" id="GO:0006886">
    <property type="term" value="P:intracellular protein transport"/>
    <property type="evidence" value="ECO:0007669"/>
    <property type="project" value="TreeGrafter"/>
</dbReference>
<dbReference type="Proteomes" id="UP001341281">
    <property type="component" value="Chromosome 01"/>
</dbReference>
<dbReference type="Gene3D" id="1.20.930.20">
    <property type="entry name" value="Adaptor protein Cbl, N-terminal domain"/>
    <property type="match status" value="1"/>
</dbReference>
<dbReference type="InterPro" id="IPR036322">
    <property type="entry name" value="WD40_repeat_dom_sf"/>
</dbReference>
<accession>A0AAQ3PLQ8</accession>
<dbReference type="PANTHER" id="PTHR19876:SF70">
    <property type="entry name" value="COATOMER WD ASSOCIATED REGION DOMAIN-CONTAINING PROTEIN"/>
    <property type="match status" value="1"/>
</dbReference>
<dbReference type="SUPFAM" id="SSF50978">
    <property type="entry name" value="WD40 repeat-like"/>
    <property type="match status" value="1"/>
</dbReference>
<dbReference type="GO" id="GO:0006891">
    <property type="term" value="P:intra-Golgi vesicle-mediated transport"/>
    <property type="evidence" value="ECO:0007669"/>
    <property type="project" value="TreeGrafter"/>
</dbReference>
<dbReference type="PROSITE" id="PS50082">
    <property type="entry name" value="WD_REPEATS_2"/>
    <property type="match status" value="1"/>
</dbReference>
<evidence type="ECO:0000313" key="5">
    <source>
        <dbReference type="EMBL" id="WVZ49993.1"/>
    </source>
</evidence>
<feature type="compositionally biased region" description="Basic and acidic residues" evidence="4">
    <location>
        <begin position="252"/>
        <end position="266"/>
    </location>
</feature>
<evidence type="ECO:0000256" key="3">
    <source>
        <dbReference type="PROSITE-ProRule" id="PRU00221"/>
    </source>
</evidence>
<dbReference type="InterPro" id="IPR001680">
    <property type="entry name" value="WD40_rpt"/>
</dbReference>
<gene>
    <name evidence="5" type="ORF">U9M48_001294</name>
</gene>
<keyword evidence="6" id="KW-1185">Reference proteome</keyword>
<dbReference type="GO" id="GO:0006890">
    <property type="term" value="P:retrograde vesicle-mediated transport, Golgi to endoplasmic reticulum"/>
    <property type="evidence" value="ECO:0007669"/>
    <property type="project" value="TreeGrafter"/>
</dbReference>
<dbReference type="InterPro" id="IPR015943">
    <property type="entry name" value="WD40/YVTN_repeat-like_dom_sf"/>
</dbReference>
<evidence type="ECO:0000256" key="1">
    <source>
        <dbReference type="ARBA" id="ARBA00022574"/>
    </source>
</evidence>
<dbReference type="InterPro" id="IPR036537">
    <property type="entry name" value="Adaptor_Cbl_N_dom_sf"/>
</dbReference>
<name>A0AAQ3PLQ8_PASNO</name>
<sequence length="647" mass="70963">MADPIGIVQSIIGLLVTINELVGTFHNNEVDCDRICTLVARAQAVVGPLKQTPKVMENKGMSAALKGLEEALQHSMEVVKPCKKKNAIRRGIQSKDITGDLRRAYEHISANMVLVVLANVINNNSMLVDIMESLADLRARDAYDSMLTKILEIVAAHPDVHLQQEVKTLVHTYHNSTEYAARRSEVKNEKDNVPVADIKAPCASLSDGSAKSTPVKKVIGQGGTSTVSKDSSHSSNPTDGAGSSKEKKIKRNKIDGPIRPEIKTEKTNVTADSKGPHPRASSPDGTAKSTSMNGQSGLSIVNKISRSTGNMTQVTSMDMHPSKPWIMTGHKGGLVSIWDYTEQQTVMERQVTKVPGNFANFKHKCSQFVKEKAAPHWVCSVKFIAEEKWLAVGDGDGYIHLYTFKGTKLHKVDKFRANPVDSLAVHPTKKYFLSSSAYGKKINLWDWSNGWVQIHEFDIESMYPDGVLSLKFNPRDTKTFACVTDDQRLQVGNIESFSLTTKLKGQLFKAADYFFTCSRQNLMVTLRSTSPHAEILDLKTGEVVGTLGVSGHETRRVAGHPALPILVTALDDGTVCFWDANTYRLGKKVRIADSPACHLALFTDINDIASPLAGHVQSEQEKLANHFAATLVSLVVLVDPVTSLRTR</sequence>
<dbReference type="Pfam" id="PF00400">
    <property type="entry name" value="WD40"/>
    <property type="match status" value="4"/>
</dbReference>
<evidence type="ECO:0000256" key="4">
    <source>
        <dbReference type="SAM" id="MobiDB-lite"/>
    </source>
</evidence>
<dbReference type="InterPro" id="IPR059179">
    <property type="entry name" value="MLKL-like_MCAfunc"/>
</dbReference>
<feature type="compositionally biased region" description="Polar residues" evidence="4">
    <location>
        <begin position="283"/>
        <end position="296"/>
    </location>
</feature>
<dbReference type="SMART" id="SM00320">
    <property type="entry name" value="WD40"/>
    <property type="match status" value="5"/>
</dbReference>
<feature type="repeat" description="WD" evidence="3">
    <location>
        <begin position="307"/>
        <end position="348"/>
    </location>
</feature>
<dbReference type="PANTHER" id="PTHR19876">
    <property type="entry name" value="COATOMER"/>
    <property type="match status" value="1"/>
</dbReference>
<evidence type="ECO:0000256" key="2">
    <source>
        <dbReference type="ARBA" id="ARBA00022737"/>
    </source>
</evidence>
<organism evidence="5 6">
    <name type="scientific">Paspalum notatum var. saurae</name>
    <dbReference type="NCBI Taxonomy" id="547442"/>
    <lineage>
        <taxon>Eukaryota</taxon>
        <taxon>Viridiplantae</taxon>
        <taxon>Streptophyta</taxon>
        <taxon>Embryophyta</taxon>
        <taxon>Tracheophyta</taxon>
        <taxon>Spermatophyta</taxon>
        <taxon>Magnoliopsida</taxon>
        <taxon>Liliopsida</taxon>
        <taxon>Poales</taxon>
        <taxon>Poaceae</taxon>
        <taxon>PACMAD clade</taxon>
        <taxon>Panicoideae</taxon>
        <taxon>Andropogonodae</taxon>
        <taxon>Paspaleae</taxon>
        <taxon>Paspalinae</taxon>
        <taxon>Paspalum</taxon>
    </lineage>
</organism>
<dbReference type="CDD" id="cd21037">
    <property type="entry name" value="MLKL_NTD"/>
    <property type="match status" value="1"/>
</dbReference>
<dbReference type="Gene3D" id="2.130.10.10">
    <property type="entry name" value="YVTN repeat-like/Quinoprotein amine dehydrogenase"/>
    <property type="match status" value="1"/>
</dbReference>
<dbReference type="GO" id="GO:0007166">
    <property type="term" value="P:cell surface receptor signaling pathway"/>
    <property type="evidence" value="ECO:0007669"/>
    <property type="project" value="InterPro"/>
</dbReference>
<dbReference type="EMBL" id="CP144745">
    <property type="protein sequence ID" value="WVZ49993.1"/>
    <property type="molecule type" value="Genomic_DNA"/>
</dbReference>
<dbReference type="GO" id="GO:0030126">
    <property type="term" value="C:COPI vesicle coat"/>
    <property type="evidence" value="ECO:0007669"/>
    <property type="project" value="TreeGrafter"/>
</dbReference>
<proteinExistence type="predicted"/>
<feature type="region of interest" description="Disordered" evidence="4">
    <location>
        <begin position="203"/>
        <end position="296"/>
    </location>
</feature>
<dbReference type="GO" id="GO:0006888">
    <property type="term" value="P:endoplasmic reticulum to Golgi vesicle-mediated transport"/>
    <property type="evidence" value="ECO:0007669"/>
    <property type="project" value="TreeGrafter"/>
</dbReference>
<protein>
    <submittedName>
        <fullName evidence="5">Uncharacterized protein</fullName>
    </submittedName>
</protein>
<keyword evidence="1 3" id="KW-0853">WD repeat</keyword>
<dbReference type="AlphaFoldDB" id="A0AAQ3PLQ8"/>
<evidence type="ECO:0000313" key="6">
    <source>
        <dbReference type="Proteomes" id="UP001341281"/>
    </source>
</evidence>
<keyword evidence="2" id="KW-0677">Repeat</keyword>
<dbReference type="InterPro" id="IPR050844">
    <property type="entry name" value="Coatomer_complex_subunit"/>
</dbReference>